<dbReference type="Proteomes" id="UP001143463">
    <property type="component" value="Unassembled WGS sequence"/>
</dbReference>
<dbReference type="PROSITE" id="PS50294">
    <property type="entry name" value="WD_REPEATS_REGION"/>
    <property type="match status" value="8"/>
</dbReference>
<feature type="repeat" description="WD" evidence="3">
    <location>
        <begin position="936"/>
        <end position="977"/>
    </location>
</feature>
<dbReference type="InterPro" id="IPR001680">
    <property type="entry name" value="WD40_rpt"/>
</dbReference>
<dbReference type="Gene3D" id="2.130.10.10">
    <property type="entry name" value="YVTN repeat-like/Quinoprotein amine dehydrogenase"/>
    <property type="match status" value="5"/>
</dbReference>
<protein>
    <recommendedName>
        <fullName evidence="9">WD40 repeat protein</fullName>
    </recommendedName>
</protein>
<evidence type="ECO:0000256" key="4">
    <source>
        <dbReference type="SAM" id="MobiDB-lite"/>
    </source>
</evidence>
<feature type="repeat" description="WD" evidence="3">
    <location>
        <begin position="890"/>
        <end position="923"/>
    </location>
</feature>
<dbReference type="CDD" id="cd00200">
    <property type="entry name" value="WD40"/>
    <property type="match status" value="2"/>
</dbReference>
<dbReference type="Pfam" id="PF00400">
    <property type="entry name" value="WD40"/>
    <property type="match status" value="10"/>
</dbReference>
<dbReference type="InterPro" id="IPR027417">
    <property type="entry name" value="P-loop_NTPase"/>
</dbReference>
<evidence type="ECO:0000259" key="5">
    <source>
        <dbReference type="Pfam" id="PF12894"/>
    </source>
</evidence>
<dbReference type="InterPro" id="IPR024977">
    <property type="entry name" value="Apc4-like_WD40_dom"/>
</dbReference>
<dbReference type="EMBL" id="BSFQ01000006">
    <property type="protein sequence ID" value="GLL10973.1"/>
    <property type="molecule type" value="Genomic_DNA"/>
</dbReference>
<keyword evidence="8" id="KW-1185">Reference proteome</keyword>
<proteinExistence type="predicted"/>
<dbReference type="SUPFAM" id="SSF52540">
    <property type="entry name" value="P-loop containing nucleoside triphosphate hydrolases"/>
    <property type="match status" value="1"/>
</dbReference>
<dbReference type="SMART" id="SM00320">
    <property type="entry name" value="WD40"/>
    <property type="match status" value="13"/>
</dbReference>
<dbReference type="SUPFAM" id="SSF50978">
    <property type="entry name" value="WD40 repeat-like"/>
    <property type="match status" value="2"/>
</dbReference>
<feature type="repeat" description="WD" evidence="3">
    <location>
        <begin position="1407"/>
        <end position="1439"/>
    </location>
</feature>
<feature type="repeat" description="WD" evidence="3">
    <location>
        <begin position="1361"/>
        <end position="1402"/>
    </location>
</feature>
<evidence type="ECO:0000313" key="7">
    <source>
        <dbReference type="EMBL" id="GLL10973.1"/>
    </source>
</evidence>
<dbReference type="PROSITE" id="PS00678">
    <property type="entry name" value="WD_REPEATS_1"/>
    <property type="match status" value="3"/>
</dbReference>
<dbReference type="InterPro" id="IPR015943">
    <property type="entry name" value="WD40/YVTN_repeat-like_dom_sf"/>
</dbReference>
<feature type="repeat" description="WD" evidence="3">
    <location>
        <begin position="852"/>
        <end position="878"/>
    </location>
</feature>
<evidence type="ECO:0000313" key="8">
    <source>
        <dbReference type="Proteomes" id="UP001143463"/>
    </source>
</evidence>
<reference evidence="7" key="2">
    <citation type="submission" date="2023-01" db="EMBL/GenBank/DDBJ databases">
        <authorList>
            <person name="Sun Q."/>
            <person name="Evtushenko L."/>
        </authorList>
    </citation>
    <scope>NUCLEOTIDE SEQUENCE</scope>
    <source>
        <strain evidence="7">VKM Ac-1069</strain>
    </source>
</reference>
<feature type="repeat" description="WD" evidence="3">
    <location>
        <begin position="806"/>
        <end position="840"/>
    </location>
</feature>
<name>A0A9W6L0G1_9PSEU</name>
<evidence type="ECO:0000256" key="2">
    <source>
        <dbReference type="ARBA" id="ARBA00022737"/>
    </source>
</evidence>
<evidence type="ECO:0000256" key="1">
    <source>
        <dbReference type="ARBA" id="ARBA00022574"/>
    </source>
</evidence>
<feature type="repeat" description="WD" evidence="3">
    <location>
        <begin position="1322"/>
        <end position="1356"/>
    </location>
</feature>
<dbReference type="Pfam" id="PF12894">
    <property type="entry name" value="ANAPC4_WD40"/>
    <property type="match status" value="1"/>
</dbReference>
<feature type="repeat" description="WD" evidence="3">
    <location>
        <begin position="982"/>
        <end position="1014"/>
    </location>
</feature>
<gene>
    <name evidence="7" type="ORF">GCM10017577_21140</name>
</gene>
<comment type="caution">
    <text evidence="7">The sequence shown here is derived from an EMBL/GenBank/DDBJ whole genome shotgun (WGS) entry which is preliminary data.</text>
</comment>
<organism evidence="7 8">
    <name type="scientific">Pseudonocardia halophobica</name>
    <dbReference type="NCBI Taxonomy" id="29401"/>
    <lineage>
        <taxon>Bacteria</taxon>
        <taxon>Bacillati</taxon>
        <taxon>Actinomycetota</taxon>
        <taxon>Actinomycetes</taxon>
        <taxon>Pseudonocardiales</taxon>
        <taxon>Pseudonocardiaceae</taxon>
        <taxon>Pseudonocardia</taxon>
    </lineage>
</organism>
<dbReference type="PRINTS" id="PR00320">
    <property type="entry name" value="GPROTEINBRPT"/>
</dbReference>
<evidence type="ECO:0000259" key="6">
    <source>
        <dbReference type="Pfam" id="PF20703"/>
    </source>
</evidence>
<dbReference type="RefSeq" id="WP_051737318.1">
    <property type="nucleotide sequence ID" value="NZ_BAAAUZ010000079.1"/>
</dbReference>
<evidence type="ECO:0000256" key="3">
    <source>
        <dbReference type="PROSITE-ProRule" id="PRU00221"/>
    </source>
</evidence>
<dbReference type="PANTHER" id="PTHR22847">
    <property type="entry name" value="WD40 REPEAT PROTEIN"/>
    <property type="match status" value="1"/>
</dbReference>
<accession>A0A9W6L0G1</accession>
<feature type="repeat" description="WD" evidence="3">
    <location>
        <begin position="1035"/>
        <end position="1071"/>
    </location>
</feature>
<dbReference type="NCBIfam" id="NF047832">
    <property type="entry name" value="caspase_w_EACC1"/>
    <property type="match status" value="1"/>
</dbReference>
<dbReference type="PROSITE" id="PS50082">
    <property type="entry name" value="WD_REPEATS_2"/>
    <property type="match status" value="10"/>
</dbReference>
<feature type="domain" description="Novel STAND NTPase 1" evidence="6">
    <location>
        <begin position="254"/>
        <end position="666"/>
    </location>
</feature>
<evidence type="ECO:0008006" key="9">
    <source>
        <dbReference type="Google" id="ProtNLM"/>
    </source>
</evidence>
<feature type="region of interest" description="Disordered" evidence="4">
    <location>
        <begin position="1119"/>
        <end position="1154"/>
    </location>
</feature>
<dbReference type="Pfam" id="PF20703">
    <property type="entry name" value="nSTAND1"/>
    <property type="match status" value="1"/>
</dbReference>
<dbReference type="InterPro" id="IPR049052">
    <property type="entry name" value="nSTAND1"/>
</dbReference>
<dbReference type="InterPro" id="IPR036322">
    <property type="entry name" value="WD40_repeat_dom_sf"/>
</dbReference>
<keyword evidence="2" id="KW-0677">Repeat</keyword>
<dbReference type="Gene3D" id="3.40.50.300">
    <property type="entry name" value="P-loop containing nucleotide triphosphate hydrolases"/>
    <property type="match status" value="1"/>
</dbReference>
<dbReference type="PANTHER" id="PTHR22847:SF637">
    <property type="entry name" value="WD REPEAT DOMAIN 5B"/>
    <property type="match status" value="1"/>
</dbReference>
<dbReference type="Gene3D" id="3.40.50.1460">
    <property type="match status" value="1"/>
</dbReference>
<sequence length="1475" mass="155421">MTGLDGAGVRVVLLGTGSHGAGSVLPPVPAVPATVRAVEHCLLHVCGVRTENVSSLIDPADPERALDAIIGASSAATDVLLVYYVGHGVLNAAGNLHLATRATIDLTRGKAGFQALSYVEIAEAVLNCQARTVIVVLDCCYSNRAHVPVPSGALLVSADRDEHALAPVGEQYTGFSGELVRALCEGVPTAPAHIRLQHLYDYLSRRMTVRGRPQPILRTGNLASDVALAVNRAYRNEPEPPDAPTEPEWRGTCPYRGLEPYSAQDHLVFRGRGALTAHVLSRLAERTRTGGVTVVAGPSGSGKSSLLAAGVLPAISHGDLGVTGSAAWPHITITPGPDPFRALAAGLARLTGQDAGLLAAHLVRGPRAVREAIADVVAPRSAVNRTDQRVVLVVDQFEELFTHVTSDEVRHDFVAALHAVAGAGEHALALVVLGLRSDFHGQCARFPALVTALESNQIVVGPMSYRELRAAIVEPAQEAGLELEPGLVDILLRDTGAVPSYDRSAEYDPGALPYLSHALLATWQRRRNNLLTVRGYHEVGGVVGAIAGTADRTFSSLDVAAQQAARRLLLAMVRISADTPDTRRRLSYDSMFEVLPHRAPASAALHALADARLITLDQHGAQITHEALIRSWPRLREWLDQDRAERLLHQAVEDAAAAWKNEHRDASLLYRGSRLATARDWAMTRPPTELSVTAREFMAASVRYRRRARRARQSGVAALAVLLVLVTGVSVFALQQRAVADTQRDRAVFNQLLAKADQLLDSDQSLAAQLLVTAYRMSPTPALYTKLVETGARALSRPFTLGGKDVYCVAFSPDGSLLATAGADNTLQMWKVDREGHVAPVGSPVGVTVYAVRALAFRPDGKLLFTGDGNGAMHLWRVGAEGDLTPVDGTFNHGAWVTSAAFSPDGRTLATASSDNTVKLWDVTDPARWKPAGPPLSGHSNFVYSVAFSRDGRHLATGAGDSTVRLWDVSDPSTANSKVLILRGHTAFVTSVAFSPDGRTLASGGGDGKVRLWDASDPGGANGVRPRGAPLAGHNSVTSLSYNSAGNMLASGGDEGTVRLWDLGSADGAALMGTPLKGHKGPLWSVAFRSEANLLATASADGTFRVWDLPNIATHSQPVNSVGFSPDGRTLATGTSPVAGTTAGPSGPGDAATSGPSLWFWQLPGLEEPVPVAGSKTDSHTSIVGGFTSDGRLLITGSPQGVQLWDASVPDRVIPDGQPILSPSGNLYWLGVTNNAMLIGDSDGRVQIWDIGFSREPSAVGGPIQVGQGADAGPVIHSMDLSPDGRTIAVGYDDYSLGIFQIGGSPGEEPHSSYWQVAGATVDALAFSPDGHSLAVSNDNGRVELWDVTNPNSIASISAIATGHSGYVPSLAFSADGLILATGGADKTVRLWNVADRANPTSVGEPLTGHTDAVTHLAFSRDGRYLASGSVDRTVSLWDTDVLGAIARICTDAGEVISAEQQQLYDLEVPSLQAC</sequence>
<keyword evidence="1 3" id="KW-0853">WD repeat</keyword>
<dbReference type="InterPro" id="IPR019775">
    <property type="entry name" value="WD40_repeat_CS"/>
</dbReference>
<feature type="repeat" description="WD" evidence="3">
    <location>
        <begin position="1076"/>
        <end position="1109"/>
    </location>
</feature>
<feature type="domain" description="Anaphase-promoting complex subunit 4-like WD40" evidence="5">
    <location>
        <begin position="1318"/>
        <end position="1359"/>
    </location>
</feature>
<dbReference type="InterPro" id="IPR020472">
    <property type="entry name" value="WD40_PAC1"/>
</dbReference>
<reference evidence="7" key="1">
    <citation type="journal article" date="2014" name="Int. J. Syst. Evol. Microbiol.">
        <title>Complete genome sequence of Corynebacterium casei LMG S-19264T (=DSM 44701T), isolated from a smear-ripened cheese.</title>
        <authorList>
            <consortium name="US DOE Joint Genome Institute (JGI-PGF)"/>
            <person name="Walter F."/>
            <person name="Albersmeier A."/>
            <person name="Kalinowski J."/>
            <person name="Ruckert C."/>
        </authorList>
    </citation>
    <scope>NUCLEOTIDE SEQUENCE</scope>
    <source>
        <strain evidence="7">VKM Ac-1069</strain>
    </source>
</reference>